<evidence type="ECO:0000313" key="2">
    <source>
        <dbReference type="Proteomes" id="UP000252107"/>
    </source>
</evidence>
<organism evidence="1 2">
    <name type="scientific">Nostoc minutum NIES-26</name>
    <dbReference type="NCBI Taxonomy" id="1844469"/>
    <lineage>
        <taxon>Bacteria</taxon>
        <taxon>Bacillati</taxon>
        <taxon>Cyanobacteriota</taxon>
        <taxon>Cyanophyceae</taxon>
        <taxon>Nostocales</taxon>
        <taxon>Nostocaceae</taxon>
        <taxon>Nostoc</taxon>
    </lineage>
</organism>
<sequence>MRWKLLTWIGVANLWGDGGDPIEVCVGSVDDCIDVAMKTPMYARYIKNHEEIQEIKYHALELIGDFFWLDYKHDYLALALVFD</sequence>
<dbReference type="Proteomes" id="UP000252107">
    <property type="component" value="Unassembled WGS sequence"/>
</dbReference>
<protein>
    <submittedName>
        <fullName evidence="1">Uncharacterized protein</fullName>
    </submittedName>
</protein>
<comment type="caution">
    <text evidence="1">The sequence shown here is derived from an EMBL/GenBank/DDBJ whole genome shotgun (WGS) entry which is preliminary data.</text>
</comment>
<gene>
    <name evidence="1" type="ORF">A6770_26665</name>
</gene>
<reference evidence="1" key="1">
    <citation type="submission" date="2016-04" db="EMBL/GenBank/DDBJ databases">
        <authorList>
            <person name="Tabuchi Yagui T.R."/>
        </authorList>
    </citation>
    <scope>NUCLEOTIDE SEQUENCE [LARGE SCALE GENOMIC DNA]</scope>
    <source>
        <strain evidence="1">NIES-26</strain>
    </source>
</reference>
<dbReference type="EMBL" id="LXQD01000309">
    <property type="protein sequence ID" value="RCJ26197.1"/>
    <property type="molecule type" value="Genomic_DNA"/>
</dbReference>
<evidence type="ECO:0000313" key="1">
    <source>
        <dbReference type="EMBL" id="RCJ26197.1"/>
    </source>
</evidence>
<accession>A0A367QPV0</accession>
<name>A0A367QPV0_9NOSO</name>
<proteinExistence type="predicted"/>
<dbReference type="AlphaFoldDB" id="A0A367QPV0"/>
<keyword evidence="2" id="KW-1185">Reference proteome</keyword>